<name>A0AAV7R092_PLEWA</name>
<dbReference type="AlphaFoldDB" id="A0AAV7R092"/>
<feature type="non-terminal residue" evidence="2">
    <location>
        <position position="1"/>
    </location>
</feature>
<keyword evidence="1" id="KW-0732">Signal</keyword>
<protein>
    <submittedName>
        <fullName evidence="2">Uncharacterized protein</fullName>
    </submittedName>
</protein>
<comment type="caution">
    <text evidence="2">The sequence shown here is derived from an EMBL/GenBank/DDBJ whole genome shotgun (WGS) entry which is preliminary data.</text>
</comment>
<feature type="non-terminal residue" evidence="2">
    <location>
        <position position="58"/>
    </location>
</feature>
<evidence type="ECO:0000313" key="3">
    <source>
        <dbReference type="Proteomes" id="UP001066276"/>
    </source>
</evidence>
<reference evidence="2" key="1">
    <citation type="journal article" date="2022" name="bioRxiv">
        <title>Sequencing and chromosome-scale assembly of the giantPleurodeles waltlgenome.</title>
        <authorList>
            <person name="Brown T."/>
            <person name="Elewa A."/>
            <person name="Iarovenko S."/>
            <person name="Subramanian E."/>
            <person name="Araus A.J."/>
            <person name="Petzold A."/>
            <person name="Susuki M."/>
            <person name="Suzuki K.-i.T."/>
            <person name="Hayashi T."/>
            <person name="Toyoda A."/>
            <person name="Oliveira C."/>
            <person name="Osipova E."/>
            <person name="Leigh N.D."/>
            <person name="Simon A."/>
            <person name="Yun M.H."/>
        </authorList>
    </citation>
    <scope>NUCLEOTIDE SEQUENCE</scope>
    <source>
        <strain evidence="2">20211129_DDA</strain>
        <tissue evidence="2">Liver</tissue>
    </source>
</reference>
<feature type="signal peptide" evidence="1">
    <location>
        <begin position="1"/>
        <end position="26"/>
    </location>
</feature>
<evidence type="ECO:0000256" key="1">
    <source>
        <dbReference type="SAM" id="SignalP"/>
    </source>
</evidence>
<accession>A0AAV7R092</accession>
<keyword evidence="3" id="KW-1185">Reference proteome</keyword>
<organism evidence="2 3">
    <name type="scientific">Pleurodeles waltl</name>
    <name type="common">Iberian ribbed newt</name>
    <dbReference type="NCBI Taxonomy" id="8319"/>
    <lineage>
        <taxon>Eukaryota</taxon>
        <taxon>Metazoa</taxon>
        <taxon>Chordata</taxon>
        <taxon>Craniata</taxon>
        <taxon>Vertebrata</taxon>
        <taxon>Euteleostomi</taxon>
        <taxon>Amphibia</taxon>
        <taxon>Batrachia</taxon>
        <taxon>Caudata</taxon>
        <taxon>Salamandroidea</taxon>
        <taxon>Salamandridae</taxon>
        <taxon>Pleurodelinae</taxon>
        <taxon>Pleurodeles</taxon>
    </lineage>
</organism>
<dbReference type="EMBL" id="JANPWB010000010">
    <property type="protein sequence ID" value="KAJ1146202.1"/>
    <property type="molecule type" value="Genomic_DNA"/>
</dbReference>
<evidence type="ECO:0000313" key="2">
    <source>
        <dbReference type="EMBL" id="KAJ1146202.1"/>
    </source>
</evidence>
<gene>
    <name evidence="2" type="ORF">NDU88_012482</name>
</gene>
<feature type="chain" id="PRO_5044000911" evidence="1">
    <location>
        <begin position="27"/>
        <end position="58"/>
    </location>
</feature>
<proteinExistence type="predicted"/>
<sequence>GRGLSSWGIYLLKQLLLLRILSRSFAKAGATRRSCNTALNCSLCFFNSGQTATPIIGA</sequence>
<dbReference type="Proteomes" id="UP001066276">
    <property type="component" value="Chromosome 6"/>
</dbReference>